<reference evidence="7 8" key="1">
    <citation type="submission" date="2019-12" db="EMBL/GenBank/DDBJ databases">
        <title>The complete genome of the thermophilic, anoxygenic phototrophic gammaproteobacterium Thermochromatium tepidum.</title>
        <authorList>
            <person name="Sattley W.M."/>
            <person name="Swingley W.D."/>
            <person name="Burchell B.M."/>
            <person name="Gurbani S.A."/>
            <person name="Kujawa C.M."/>
            <person name="Nuccio D.A."/>
            <person name="Schladweiler J."/>
            <person name="Shaffer K.N."/>
            <person name="Stokes L.M."/>
            <person name="Touchman J.W."/>
            <person name="Blankenship R.E."/>
            <person name="Madigan M.T."/>
        </authorList>
    </citation>
    <scope>NUCLEOTIDE SEQUENCE [LARGE SCALE GENOMIC DNA]</scope>
    <source>
        <strain evidence="7 8">ATCC 43061</strain>
    </source>
</reference>
<dbReference type="KEGG" id="ttp:E6P07_02570"/>
<evidence type="ECO:0000256" key="4">
    <source>
        <dbReference type="ARBA" id="ARBA00035174"/>
    </source>
</evidence>
<dbReference type="HAMAP" id="MF_00373">
    <property type="entry name" value="Ribosomal_bL28"/>
    <property type="match status" value="1"/>
</dbReference>
<dbReference type="FunFam" id="2.30.170.40:FF:000001">
    <property type="entry name" value="50S ribosomal protein L28"/>
    <property type="match status" value="1"/>
</dbReference>
<evidence type="ECO:0000256" key="2">
    <source>
        <dbReference type="ARBA" id="ARBA00022980"/>
    </source>
</evidence>
<keyword evidence="3 5" id="KW-0687">Ribonucleoprotein</keyword>
<dbReference type="OrthoDB" id="9805609at2"/>
<proteinExistence type="inferred from homology"/>
<dbReference type="EMBL" id="CP039268">
    <property type="protein sequence ID" value="QGU31965.1"/>
    <property type="molecule type" value="Genomic_DNA"/>
</dbReference>
<name>A0A6I6DZ10_THETI</name>
<organism evidence="7 8">
    <name type="scientific">Thermochromatium tepidum ATCC 43061</name>
    <dbReference type="NCBI Taxonomy" id="316276"/>
    <lineage>
        <taxon>Bacteria</taxon>
        <taxon>Pseudomonadati</taxon>
        <taxon>Pseudomonadota</taxon>
        <taxon>Gammaproteobacteria</taxon>
        <taxon>Chromatiales</taxon>
        <taxon>Chromatiaceae</taxon>
        <taxon>Thermochromatium</taxon>
    </lineage>
</organism>
<sequence length="78" mass="8974">MSKVCQVTGKRPLTGNNVSHANNKTKRRFLPNLHEKRFWVEAEQRWVRLRLTTKAMRTIDKKGMDAVLADLRAAGVKV</sequence>
<dbReference type="InterPro" id="IPR001383">
    <property type="entry name" value="Ribosomal_bL28_bact-type"/>
</dbReference>
<evidence type="ECO:0000256" key="1">
    <source>
        <dbReference type="ARBA" id="ARBA00008760"/>
    </source>
</evidence>
<evidence type="ECO:0000256" key="6">
    <source>
        <dbReference type="SAM" id="MobiDB-lite"/>
    </source>
</evidence>
<dbReference type="PANTHER" id="PTHR13528:SF2">
    <property type="entry name" value="LARGE RIBOSOMAL SUBUNIT PROTEIN BL28M"/>
    <property type="match status" value="1"/>
</dbReference>
<keyword evidence="2 5" id="KW-0689">Ribosomal protein</keyword>
<dbReference type="InterPro" id="IPR026569">
    <property type="entry name" value="Ribosomal_bL28"/>
</dbReference>
<dbReference type="GO" id="GO:0022625">
    <property type="term" value="C:cytosolic large ribosomal subunit"/>
    <property type="evidence" value="ECO:0007669"/>
    <property type="project" value="TreeGrafter"/>
</dbReference>
<evidence type="ECO:0000313" key="7">
    <source>
        <dbReference type="EMBL" id="QGU31965.1"/>
    </source>
</evidence>
<dbReference type="AlphaFoldDB" id="A0A6I6DZ10"/>
<dbReference type="InterPro" id="IPR034704">
    <property type="entry name" value="Ribosomal_bL28/bL31-like_sf"/>
</dbReference>
<keyword evidence="8" id="KW-1185">Reference proteome</keyword>
<dbReference type="Gene3D" id="2.30.170.40">
    <property type="entry name" value="Ribosomal protein L28/L24"/>
    <property type="match status" value="1"/>
</dbReference>
<dbReference type="PANTHER" id="PTHR13528">
    <property type="entry name" value="39S RIBOSOMAL PROTEIN L28, MITOCHONDRIAL"/>
    <property type="match status" value="1"/>
</dbReference>
<dbReference type="GO" id="GO:0003735">
    <property type="term" value="F:structural constituent of ribosome"/>
    <property type="evidence" value="ECO:0007669"/>
    <property type="project" value="InterPro"/>
</dbReference>
<dbReference type="InterPro" id="IPR037147">
    <property type="entry name" value="Ribosomal_bL28_sf"/>
</dbReference>
<dbReference type="Proteomes" id="UP000426424">
    <property type="component" value="Chromosome"/>
</dbReference>
<evidence type="ECO:0000313" key="8">
    <source>
        <dbReference type="Proteomes" id="UP000426424"/>
    </source>
</evidence>
<evidence type="ECO:0000256" key="3">
    <source>
        <dbReference type="ARBA" id="ARBA00023274"/>
    </source>
</evidence>
<comment type="similarity">
    <text evidence="1 5">Belongs to the bacterial ribosomal protein bL28 family.</text>
</comment>
<evidence type="ECO:0000256" key="5">
    <source>
        <dbReference type="HAMAP-Rule" id="MF_00373"/>
    </source>
</evidence>
<dbReference type="NCBIfam" id="TIGR00009">
    <property type="entry name" value="L28"/>
    <property type="match status" value="1"/>
</dbReference>
<protein>
    <recommendedName>
        <fullName evidence="4 5">Large ribosomal subunit protein bL28</fullName>
    </recommendedName>
</protein>
<feature type="region of interest" description="Disordered" evidence="6">
    <location>
        <begin position="1"/>
        <end position="22"/>
    </location>
</feature>
<dbReference type="GO" id="GO:0006412">
    <property type="term" value="P:translation"/>
    <property type="evidence" value="ECO:0007669"/>
    <property type="project" value="UniProtKB-UniRule"/>
</dbReference>
<dbReference type="Pfam" id="PF00830">
    <property type="entry name" value="Ribosomal_L28"/>
    <property type="match status" value="1"/>
</dbReference>
<dbReference type="RefSeq" id="WP_153974164.1">
    <property type="nucleotide sequence ID" value="NZ_CP039268.1"/>
</dbReference>
<gene>
    <name evidence="5 7" type="primary">rpmB</name>
    <name evidence="7" type="ORF">E6P07_02570</name>
</gene>
<accession>A0A6I6DZ10</accession>
<dbReference type="SUPFAM" id="SSF143800">
    <property type="entry name" value="L28p-like"/>
    <property type="match status" value="1"/>
</dbReference>